<name>A0A6A4GKR4_9AGAR</name>
<evidence type="ECO:0000313" key="2">
    <source>
        <dbReference type="Proteomes" id="UP000799118"/>
    </source>
</evidence>
<feature type="non-terminal residue" evidence="1">
    <location>
        <position position="1"/>
    </location>
</feature>
<dbReference type="EMBL" id="ML769910">
    <property type="protein sequence ID" value="KAE9386128.1"/>
    <property type="molecule type" value="Genomic_DNA"/>
</dbReference>
<dbReference type="Proteomes" id="UP000799118">
    <property type="component" value="Unassembled WGS sequence"/>
</dbReference>
<protein>
    <submittedName>
        <fullName evidence="1">Uncharacterized protein</fullName>
    </submittedName>
</protein>
<dbReference type="OrthoDB" id="2668963at2759"/>
<feature type="non-terminal residue" evidence="1">
    <location>
        <position position="67"/>
    </location>
</feature>
<gene>
    <name evidence="1" type="ORF">BT96DRAFT_763494</name>
</gene>
<sequence>ICNEVLNQHFKDTCHRIPLNHITLLAHVNGGQTITDFNKTKQWLTLEEENVIVTYAEEMADCVFPLS</sequence>
<reference evidence="1" key="1">
    <citation type="journal article" date="2019" name="Environ. Microbiol.">
        <title>Fungal ecological strategies reflected in gene transcription - a case study of two litter decomposers.</title>
        <authorList>
            <person name="Barbi F."/>
            <person name="Kohler A."/>
            <person name="Barry K."/>
            <person name="Baskaran P."/>
            <person name="Daum C."/>
            <person name="Fauchery L."/>
            <person name="Ihrmark K."/>
            <person name="Kuo A."/>
            <person name="LaButti K."/>
            <person name="Lipzen A."/>
            <person name="Morin E."/>
            <person name="Grigoriev I.V."/>
            <person name="Henrissat B."/>
            <person name="Lindahl B."/>
            <person name="Martin F."/>
        </authorList>
    </citation>
    <scope>NUCLEOTIDE SEQUENCE</scope>
    <source>
        <strain evidence="1">JB14</strain>
    </source>
</reference>
<dbReference type="AlphaFoldDB" id="A0A6A4GKR4"/>
<keyword evidence="2" id="KW-1185">Reference proteome</keyword>
<evidence type="ECO:0000313" key="1">
    <source>
        <dbReference type="EMBL" id="KAE9386128.1"/>
    </source>
</evidence>
<accession>A0A6A4GKR4</accession>
<organism evidence="1 2">
    <name type="scientific">Gymnopus androsaceus JB14</name>
    <dbReference type="NCBI Taxonomy" id="1447944"/>
    <lineage>
        <taxon>Eukaryota</taxon>
        <taxon>Fungi</taxon>
        <taxon>Dikarya</taxon>
        <taxon>Basidiomycota</taxon>
        <taxon>Agaricomycotina</taxon>
        <taxon>Agaricomycetes</taxon>
        <taxon>Agaricomycetidae</taxon>
        <taxon>Agaricales</taxon>
        <taxon>Marasmiineae</taxon>
        <taxon>Omphalotaceae</taxon>
        <taxon>Gymnopus</taxon>
    </lineage>
</organism>
<proteinExistence type="predicted"/>